<dbReference type="RefSeq" id="WP_198661066.1">
    <property type="nucleotide sequence ID" value="NZ_CP059488.1"/>
</dbReference>
<evidence type="ECO:0000313" key="2">
    <source>
        <dbReference type="EMBL" id="QQD73629.1"/>
    </source>
</evidence>
<feature type="region of interest" description="Disordered" evidence="1">
    <location>
        <begin position="239"/>
        <end position="259"/>
    </location>
</feature>
<accession>A0A7T5BHQ4</accession>
<organism evidence="2 3">
    <name type="scientific">Acidithiobacillus ferrivorans</name>
    <dbReference type="NCBI Taxonomy" id="160808"/>
    <lineage>
        <taxon>Bacteria</taxon>
        <taxon>Pseudomonadati</taxon>
        <taxon>Pseudomonadota</taxon>
        <taxon>Acidithiobacillia</taxon>
        <taxon>Acidithiobacillales</taxon>
        <taxon>Acidithiobacillaceae</taxon>
        <taxon>Acidithiobacillus</taxon>
    </lineage>
</organism>
<name>A0A7T5BHQ4_9PROT</name>
<dbReference type="AlphaFoldDB" id="A0A7T5BHQ4"/>
<proteinExistence type="predicted"/>
<sequence length="441" mass="47741">MLSTSHITNDMRRLLGQGNPIQYEAKITPGLFSLLDTLKNTHPGIAGTHDDIQRLRLFHTEWHWRSIEGSVSNEQIVQDVKAGIDTWALHAFYFPDPRLRRLARRIPARPPPPPTDNHVAHWSDLQKVGAMFDVIKKDRTLSKDLGQDAQGLFSAQNIAIIGAFFTAGFFDGFDAVAAAVGGLWIDWSLVLACCRFGVAVIHASQATNQNEINRAAQKAASAMITFGMVGVLKGIADRGETPGGGGPAKDNAAKDNREPHRALKSAYREGKVTKEHFTNFKTIKTPEISDNDTADKLENLGFPGKKGAEVVESGSNFADHKFTIGEKLYKFTGNGYTPNPNNAYFLDKKGLEDAMGKFGKSDGTWDNWGIKSYLALPCSNLANSIAEYPVKSESTGLSSSINPATENYFVDGADGTLGLPGGGMQLTLGLGTIGNGTPYTP</sequence>
<reference evidence="2 3" key="1">
    <citation type="submission" date="2020-07" db="EMBL/GenBank/DDBJ databases">
        <title>Complete genome sequence analysis of Acidithiobacillus ferrivorans XJFY6S-08 reveals extreme environmental adaptation to alpine acid mine drainage.</title>
        <authorList>
            <person name="Yan L."/>
            <person name="Ni Y."/>
        </authorList>
    </citation>
    <scope>NUCLEOTIDE SEQUENCE [LARGE SCALE GENOMIC DNA]</scope>
    <source>
        <strain evidence="2 3">XJFY6S-08</strain>
    </source>
</reference>
<evidence type="ECO:0000313" key="3">
    <source>
        <dbReference type="Proteomes" id="UP000595420"/>
    </source>
</evidence>
<gene>
    <name evidence="2" type="ORF">H2515_05075</name>
</gene>
<dbReference type="EMBL" id="CP059488">
    <property type="protein sequence ID" value="QQD73629.1"/>
    <property type="molecule type" value="Genomic_DNA"/>
</dbReference>
<protein>
    <submittedName>
        <fullName evidence="2">Uncharacterized protein</fullName>
    </submittedName>
</protein>
<evidence type="ECO:0000256" key="1">
    <source>
        <dbReference type="SAM" id="MobiDB-lite"/>
    </source>
</evidence>
<dbReference type="Proteomes" id="UP000595420">
    <property type="component" value="Chromosome"/>
</dbReference>